<evidence type="ECO:0000313" key="2">
    <source>
        <dbReference type="EMBL" id="GGL55838.1"/>
    </source>
</evidence>
<reference evidence="2" key="1">
    <citation type="journal article" date="2014" name="Int. J. Syst. Evol. Microbiol.">
        <title>Complete genome sequence of Corynebacterium casei LMG S-19264T (=DSM 44701T), isolated from a smear-ripened cheese.</title>
        <authorList>
            <consortium name="US DOE Joint Genome Institute (JGI-PGF)"/>
            <person name="Walter F."/>
            <person name="Albersmeier A."/>
            <person name="Kalinowski J."/>
            <person name="Ruckert C."/>
        </authorList>
    </citation>
    <scope>NUCLEOTIDE SEQUENCE</scope>
    <source>
        <strain evidence="2">JCM 19596</strain>
    </source>
</reference>
<evidence type="ECO:0000256" key="1">
    <source>
        <dbReference type="SAM" id="MobiDB-lite"/>
    </source>
</evidence>
<protein>
    <recommendedName>
        <fullName evidence="4">Peptidase C-terminal archaeal/bacterial domain-containing protein</fullName>
    </recommendedName>
</protein>
<feature type="region of interest" description="Disordered" evidence="1">
    <location>
        <begin position="193"/>
        <end position="266"/>
    </location>
</feature>
<accession>A0A830FKP0</accession>
<keyword evidence="3" id="KW-1185">Reference proteome</keyword>
<sequence>MKRHSPPTGDSDDSDDQPPGRDLRLERRSYLTLAGVAAASIGGLAGCSGVIDGDTAAGTVAAYGYGGAPMQVSAATLAATAIAESEPNDRLGTATAIRTDADVSATLDAAEVDWYRFSVDGDFDVVFDRDAATGITGVVVYDDAGEMLDLRYVGADAPAAVTETDASGTYYVEIVNIQESAGSYTLRIDTAATPTTTTTTTEPTTTTTTTTTEPTTTTTTTTEPTTTSTTTTTTEPTTTTTTTTTSAPEDDYAEQGYGQLGYGGST</sequence>
<proteinExistence type="predicted"/>
<organism evidence="2 3">
    <name type="scientific">Halocalculus aciditolerans</name>
    <dbReference type="NCBI Taxonomy" id="1383812"/>
    <lineage>
        <taxon>Archaea</taxon>
        <taxon>Methanobacteriati</taxon>
        <taxon>Methanobacteriota</taxon>
        <taxon>Stenosarchaea group</taxon>
        <taxon>Halobacteria</taxon>
        <taxon>Halobacteriales</taxon>
        <taxon>Halobacteriaceae</taxon>
        <taxon>Halocalculus</taxon>
    </lineage>
</organism>
<evidence type="ECO:0008006" key="4">
    <source>
        <dbReference type="Google" id="ProtNLM"/>
    </source>
</evidence>
<feature type="region of interest" description="Disordered" evidence="1">
    <location>
        <begin position="1"/>
        <end position="22"/>
    </location>
</feature>
<name>A0A830FKP0_9EURY</name>
<dbReference type="EMBL" id="BMPG01000001">
    <property type="protein sequence ID" value="GGL55838.1"/>
    <property type="molecule type" value="Genomic_DNA"/>
</dbReference>
<dbReference type="Proteomes" id="UP000607197">
    <property type="component" value="Unassembled WGS sequence"/>
</dbReference>
<comment type="caution">
    <text evidence="2">The sequence shown here is derived from an EMBL/GenBank/DDBJ whole genome shotgun (WGS) entry which is preliminary data.</text>
</comment>
<dbReference type="AlphaFoldDB" id="A0A830FKP0"/>
<reference evidence="2" key="2">
    <citation type="submission" date="2020-09" db="EMBL/GenBank/DDBJ databases">
        <authorList>
            <person name="Sun Q."/>
            <person name="Ohkuma M."/>
        </authorList>
    </citation>
    <scope>NUCLEOTIDE SEQUENCE</scope>
    <source>
        <strain evidence="2">JCM 19596</strain>
    </source>
</reference>
<dbReference type="Gene3D" id="2.60.120.380">
    <property type="match status" value="1"/>
</dbReference>
<gene>
    <name evidence="2" type="ORF">GCM10009039_12530</name>
</gene>
<evidence type="ECO:0000313" key="3">
    <source>
        <dbReference type="Proteomes" id="UP000607197"/>
    </source>
</evidence>
<feature type="compositionally biased region" description="Low complexity" evidence="1">
    <location>
        <begin position="193"/>
        <end position="245"/>
    </location>
</feature>
<dbReference type="RefSeq" id="WP_188976938.1">
    <property type="nucleotide sequence ID" value="NZ_BMPG01000001.1"/>
</dbReference>
<dbReference type="SUPFAM" id="SSF89260">
    <property type="entry name" value="Collagen-binding domain"/>
    <property type="match status" value="1"/>
</dbReference>